<dbReference type="AlphaFoldDB" id="A0A1F8F498"/>
<proteinExistence type="predicted"/>
<name>A0A1F8F498_9BACT</name>
<keyword evidence="1" id="KW-0472">Membrane</keyword>
<evidence type="ECO:0000256" key="1">
    <source>
        <dbReference type="SAM" id="Phobius"/>
    </source>
</evidence>
<organism evidence="2 3">
    <name type="scientific">Candidatus Yanofskybacteria bacterium RIFCSPHIGHO2_02_FULL_39_10</name>
    <dbReference type="NCBI Taxonomy" id="1802674"/>
    <lineage>
        <taxon>Bacteria</taxon>
        <taxon>Candidatus Yanofskyibacteriota</taxon>
    </lineage>
</organism>
<sequence length="140" mass="15590">MKNPLIPLLLIGILLSASFGLAKMNHMDNQGGHVQCPFETARVTDCTRLQTPINSVTSHLSALSKFLSTIPVNGFDGLISIFLIFALTIFVTFNKEFELFRLNPLFVKSNLRKAFVSSNKILLAHWLALHENSPSFMSGR</sequence>
<evidence type="ECO:0000313" key="2">
    <source>
        <dbReference type="EMBL" id="OGN07961.1"/>
    </source>
</evidence>
<accession>A0A1F8F498</accession>
<protein>
    <submittedName>
        <fullName evidence="2">Uncharacterized protein</fullName>
    </submittedName>
</protein>
<reference evidence="2 3" key="1">
    <citation type="journal article" date="2016" name="Nat. Commun.">
        <title>Thousands of microbial genomes shed light on interconnected biogeochemical processes in an aquifer system.</title>
        <authorList>
            <person name="Anantharaman K."/>
            <person name="Brown C.T."/>
            <person name="Hug L.A."/>
            <person name="Sharon I."/>
            <person name="Castelle C.J."/>
            <person name="Probst A.J."/>
            <person name="Thomas B.C."/>
            <person name="Singh A."/>
            <person name="Wilkins M.J."/>
            <person name="Karaoz U."/>
            <person name="Brodie E.L."/>
            <person name="Williams K.H."/>
            <person name="Hubbard S.S."/>
            <person name="Banfield J.F."/>
        </authorList>
    </citation>
    <scope>NUCLEOTIDE SEQUENCE [LARGE SCALE GENOMIC DNA]</scope>
</reference>
<dbReference type="EMBL" id="MGJO01000059">
    <property type="protein sequence ID" value="OGN07961.1"/>
    <property type="molecule type" value="Genomic_DNA"/>
</dbReference>
<feature type="transmembrane region" description="Helical" evidence="1">
    <location>
        <begin position="74"/>
        <end position="93"/>
    </location>
</feature>
<evidence type="ECO:0000313" key="3">
    <source>
        <dbReference type="Proteomes" id="UP000178908"/>
    </source>
</evidence>
<comment type="caution">
    <text evidence="2">The sequence shown here is derived from an EMBL/GenBank/DDBJ whole genome shotgun (WGS) entry which is preliminary data.</text>
</comment>
<dbReference type="Proteomes" id="UP000178908">
    <property type="component" value="Unassembled WGS sequence"/>
</dbReference>
<keyword evidence="1" id="KW-0812">Transmembrane</keyword>
<keyword evidence="1" id="KW-1133">Transmembrane helix</keyword>
<gene>
    <name evidence="2" type="ORF">A3C61_00835</name>
</gene>